<feature type="chain" id="PRO_5025462048" evidence="1">
    <location>
        <begin position="24"/>
        <end position="144"/>
    </location>
</feature>
<reference evidence="2 3" key="1">
    <citation type="journal article" date="2012" name="Genet. Mol. Biol.">
        <title>Analysis of 16S rRNA and mxaF genes revealing insights into Methylobacterium niche-specific plant association.</title>
        <authorList>
            <person name="Dourado M.N."/>
            <person name="Andreote F.D."/>
            <person name="Dini-Andreote F."/>
            <person name="Conti R."/>
            <person name="Araujo J.M."/>
            <person name="Araujo W.L."/>
        </authorList>
    </citation>
    <scope>NUCLEOTIDE SEQUENCE [LARGE SCALE GENOMIC DNA]</scope>
    <source>
        <strain evidence="2 3">SR1.6/6</strain>
    </source>
</reference>
<reference evidence="2 3" key="2">
    <citation type="journal article" date="2013" name="Genome Announc.">
        <title>Draft Genome Sequence of Methylobacterium mesophilicum Strain SR1.6/6, Isolated from Citrus sinensis.</title>
        <authorList>
            <person name="Marinho Almeida D."/>
            <person name="Dini-Andreote F."/>
            <person name="Camargo Neves A.A."/>
            <person name="Juca Ramos R.T."/>
            <person name="Andreote F.D."/>
            <person name="Carneiro A.R."/>
            <person name="Oliveira de Souza Lima A."/>
            <person name="Caracciolo Gomes de Sa P.H."/>
            <person name="Ribeiro Barbosa M.S."/>
            <person name="Araujo W.L."/>
            <person name="Silva A."/>
        </authorList>
    </citation>
    <scope>NUCLEOTIDE SEQUENCE [LARGE SCALE GENOMIC DNA]</scope>
    <source>
        <strain evidence="2 3">SR1.6/6</strain>
    </source>
</reference>
<dbReference type="InterPro" id="IPR018673">
    <property type="entry name" value="DUF2141"/>
</dbReference>
<dbReference type="EMBL" id="CP043538">
    <property type="protein sequence ID" value="QGY06002.1"/>
    <property type="molecule type" value="Genomic_DNA"/>
</dbReference>
<evidence type="ECO:0000256" key="1">
    <source>
        <dbReference type="SAM" id="SignalP"/>
    </source>
</evidence>
<dbReference type="Pfam" id="PF09912">
    <property type="entry name" value="DUF2141"/>
    <property type="match status" value="1"/>
</dbReference>
<dbReference type="AlphaFoldDB" id="A0A6B9FVP7"/>
<dbReference type="Proteomes" id="UP000012488">
    <property type="component" value="Chromosome"/>
</dbReference>
<sequence length="144" mass="14527">MALAAGLCALAAGLSGPVVPAAAATVQVEVDGIEPGGGQVRVALCQGGLSESACLRGDDASATADRALFTFQGVSPGTYAVAAYQDANGNGRLDRTGLGLPLEPYAFSGAAGRRARPDFSEAAFVLREPGGSVRVRLARALPRR</sequence>
<feature type="signal peptide" evidence="1">
    <location>
        <begin position="1"/>
        <end position="23"/>
    </location>
</feature>
<dbReference type="OrthoDB" id="7189112at2"/>
<keyword evidence="1" id="KW-0732">Signal</keyword>
<name>A0A6B9FVP7_9HYPH</name>
<evidence type="ECO:0000313" key="3">
    <source>
        <dbReference type="Proteomes" id="UP000012488"/>
    </source>
</evidence>
<protein>
    <submittedName>
        <fullName evidence="2">DUF2141 domain-containing protein</fullName>
    </submittedName>
</protein>
<gene>
    <name evidence="2" type="ORF">MMSR116_03605</name>
</gene>
<accession>A0A6B9FVP7</accession>
<organism evidence="2 3">
    <name type="scientific">Methylobacterium mesophilicum SR1.6/6</name>
    <dbReference type="NCBI Taxonomy" id="908290"/>
    <lineage>
        <taxon>Bacteria</taxon>
        <taxon>Pseudomonadati</taxon>
        <taxon>Pseudomonadota</taxon>
        <taxon>Alphaproteobacteria</taxon>
        <taxon>Hyphomicrobiales</taxon>
        <taxon>Methylobacteriaceae</taxon>
        <taxon>Methylobacterium</taxon>
    </lineage>
</organism>
<dbReference type="KEGG" id="mmes:MMSR116_03605"/>
<evidence type="ECO:0000313" key="2">
    <source>
        <dbReference type="EMBL" id="QGY06002.1"/>
    </source>
</evidence>
<proteinExistence type="predicted"/>